<keyword evidence="1" id="KW-1133">Transmembrane helix</keyword>
<comment type="caution">
    <text evidence="2">The sequence shown here is derived from an EMBL/GenBank/DDBJ whole genome shotgun (WGS) entry which is preliminary data.</text>
</comment>
<feature type="transmembrane region" description="Helical" evidence="1">
    <location>
        <begin position="7"/>
        <end position="29"/>
    </location>
</feature>
<protein>
    <submittedName>
        <fullName evidence="2">Uncharacterized protein</fullName>
    </submittedName>
</protein>
<dbReference type="RefSeq" id="WP_199037169.1">
    <property type="nucleotide sequence ID" value="NZ_JAELXS010000004.1"/>
</dbReference>
<evidence type="ECO:0000313" key="2">
    <source>
        <dbReference type="EMBL" id="MBJ6121927.1"/>
    </source>
</evidence>
<keyword evidence="1" id="KW-0812">Transmembrane</keyword>
<dbReference type="EMBL" id="JAELXS010000004">
    <property type="protein sequence ID" value="MBJ6121927.1"/>
    <property type="molecule type" value="Genomic_DNA"/>
</dbReference>
<name>A0ABS0XPF4_9SPHN</name>
<accession>A0ABS0XPF4</accession>
<gene>
    <name evidence="2" type="ORF">JAO74_08995</name>
</gene>
<reference evidence="3" key="1">
    <citation type="submission" date="2020-12" db="EMBL/GenBank/DDBJ databases">
        <title>Hymenobacter sp.</title>
        <authorList>
            <person name="Kim M.K."/>
        </authorList>
    </citation>
    <scope>NUCLEOTIDE SEQUENCE [LARGE SCALE GENOMIC DNA]</scope>
    <source>
        <strain evidence="3">BT553</strain>
    </source>
</reference>
<keyword evidence="3" id="KW-1185">Reference proteome</keyword>
<evidence type="ECO:0000313" key="3">
    <source>
        <dbReference type="Proteomes" id="UP000640426"/>
    </source>
</evidence>
<dbReference type="Proteomes" id="UP000640426">
    <property type="component" value="Unassembled WGS sequence"/>
</dbReference>
<feature type="transmembrane region" description="Helical" evidence="1">
    <location>
        <begin position="35"/>
        <end position="52"/>
    </location>
</feature>
<keyword evidence="1" id="KW-0472">Membrane</keyword>
<organism evidence="2 3">
    <name type="scientific">Sphingomonas mollis</name>
    <dbReference type="NCBI Taxonomy" id="2795726"/>
    <lineage>
        <taxon>Bacteria</taxon>
        <taxon>Pseudomonadati</taxon>
        <taxon>Pseudomonadota</taxon>
        <taxon>Alphaproteobacteria</taxon>
        <taxon>Sphingomonadales</taxon>
        <taxon>Sphingomonadaceae</taxon>
        <taxon>Sphingomonas</taxon>
    </lineage>
</organism>
<sequence>MSDRSPPAAAGGVLIAIGPLVGVAIGFAFGQATPGFLIGLAAGGAAALLIWLRDRR</sequence>
<evidence type="ECO:0000256" key="1">
    <source>
        <dbReference type="SAM" id="Phobius"/>
    </source>
</evidence>
<proteinExistence type="predicted"/>